<feature type="transmembrane region" description="Helical" evidence="8">
    <location>
        <begin position="337"/>
        <end position="358"/>
    </location>
</feature>
<evidence type="ECO:0000256" key="1">
    <source>
        <dbReference type="ARBA" id="ARBA00004651"/>
    </source>
</evidence>
<feature type="transmembrane region" description="Helical" evidence="8">
    <location>
        <begin position="365"/>
        <end position="388"/>
    </location>
</feature>
<feature type="transmembrane region" description="Helical" evidence="8">
    <location>
        <begin position="68"/>
        <end position="93"/>
    </location>
</feature>
<keyword evidence="7 8" id="KW-0472">Membrane</keyword>
<feature type="transmembrane region" description="Helical" evidence="8">
    <location>
        <begin position="221"/>
        <end position="240"/>
    </location>
</feature>
<keyword evidence="2" id="KW-0813">Transport</keyword>
<feature type="transmembrane region" description="Helical" evidence="8">
    <location>
        <begin position="151"/>
        <end position="170"/>
    </location>
</feature>
<keyword evidence="10" id="KW-1185">Reference proteome</keyword>
<organism evidence="9 10">
    <name type="scientific">Endomicrobium trichonymphae</name>
    <dbReference type="NCBI Taxonomy" id="1408204"/>
    <lineage>
        <taxon>Bacteria</taxon>
        <taxon>Pseudomonadati</taxon>
        <taxon>Elusimicrobiota</taxon>
        <taxon>Endomicrobiia</taxon>
        <taxon>Endomicrobiales</taxon>
        <taxon>Endomicrobiaceae</taxon>
        <taxon>Candidatus Endomicrobiellum</taxon>
    </lineage>
</organism>
<dbReference type="GO" id="GO:0030001">
    <property type="term" value="P:metal ion transport"/>
    <property type="evidence" value="ECO:0007669"/>
    <property type="project" value="UniProtKB-ARBA"/>
</dbReference>
<dbReference type="AlphaFoldDB" id="A0A1E5IL09"/>
<feature type="transmembrane region" description="Helical" evidence="8">
    <location>
        <begin position="35"/>
        <end position="56"/>
    </location>
</feature>
<feature type="transmembrane region" description="Helical" evidence="8">
    <location>
        <begin position="122"/>
        <end position="142"/>
    </location>
</feature>
<evidence type="ECO:0000256" key="5">
    <source>
        <dbReference type="ARBA" id="ARBA00022989"/>
    </source>
</evidence>
<dbReference type="Pfam" id="PF02386">
    <property type="entry name" value="TrkH"/>
    <property type="match status" value="1"/>
</dbReference>
<dbReference type="GO" id="GO:0008324">
    <property type="term" value="F:monoatomic cation transmembrane transporter activity"/>
    <property type="evidence" value="ECO:0007669"/>
    <property type="project" value="InterPro"/>
</dbReference>
<comment type="subcellular location">
    <subcellularLocation>
        <location evidence="1">Cell membrane</location>
        <topology evidence="1">Multi-pass membrane protein</topology>
    </subcellularLocation>
</comment>
<dbReference type="EMBL" id="LNVX01000234">
    <property type="protein sequence ID" value="OEG71114.1"/>
    <property type="molecule type" value="Genomic_DNA"/>
</dbReference>
<accession>A0A1E5IL09</accession>
<evidence type="ECO:0000256" key="3">
    <source>
        <dbReference type="ARBA" id="ARBA00022475"/>
    </source>
</evidence>
<feature type="transmembrane region" description="Helical" evidence="8">
    <location>
        <begin position="9"/>
        <end position="29"/>
    </location>
</feature>
<dbReference type="PANTHER" id="PTHR32024">
    <property type="entry name" value="TRK SYSTEM POTASSIUM UPTAKE PROTEIN TRKG-RELATED"/>
    <property type="match status" value="1"/>
</dbReference>
<feature type="transmembrane region" description="Helical" evidence="8">
    <location>
        <begin position="265"/>
        <end position="286"/>
    </location>
</feature>
<evidence type="ECO:0000313" key="10">
    <source>
        <dbReference type="Proteomes" id="UP000095237"/>
    </source>
</evidence>
<protein>
    <submittedName>
        <fullName evidence="9">Uncharacterized protein</fullName>
    </submittedName>
</protein>
<proteinExistence type="predicted"/>
<dbReference type="Proteomes" id="UP000095237">
    <property type="component" value="Unassembled WGS sequence"/>
</dbReference>
<dbReference type="InterPro" id="IPR003445">
    <property type="entry name" value="Cat_transpt"/>
</dbReference>
<reference evidence="9 10" key="1">
    <citation type="submission" date="2015-11" db="EMBL/GenBank/DDBJ databases">
        <title>Evidence for parallel genomic evolution in an endosymbiosis of termite gut flagellates.</title>
        <authorList>
            <person name="Zheng H."/>
        </authorList>
    </citation>
    <scope>NUCLEOTIDE SEQUENCE [LARGE SCALE GENOMIC DNA]</scope>
    <source>
        <strain evidence="9 10">CET450</strain>
    </source>
</reference>
<evidence type="ECO:0000256" key="2">
    <source>
        <dbReference type="ARBA" id="ARBA00022448"/>
    </source>
</evidence>
<evidence type="ECO:0000256" key="7">
    <source>
        <dbReference type="ARBA" id="ARBA00023136"/>
    </source>
</evidence>
<keyword evidence="6" id="KW-0406">Ion transport</keyword>
<dbReference type="GO" id="GO:0005886">
    <property type="term" value="C:plasma membrane"/>
    <property type="evidence" value="ECO:0007669"/>
    <property type="project" value="UniProtKB-SubCell"/>
</dbReference>
<feature type="transmembrane region" description="Helical" evidence="8">
    <location>
        <begin position="182"/>
        <end position="201"/>
    </location>
</feature>
<feature type="transmembrane region" description="Helical" evidence="8">
    <location>
        <begin position="394"/>
        <end position="415"/>
    </location>
</feature>
<dbReference type="PANTHER" id="PTHR32024:SF1">
    <property type="entry name" value="KTR SYSTEM POTASSIUM UPTAKE PROTEIN B"/>
    <property type="match status" value="1"/>
</dbReference>
<evidence type="ECO:0000256" key="4">
    <source>
        <dbReference type="ARBA" id="ARBA00022692"/>
    </source>
</evidence>
<comment type="caution">
    <text evidence="9">The sequence shown here is derived from an EMBL/GenBank/DDBJ whole genome shotgun (WGS) entry which is preliminary data.</text>
</comment>
<keyword evidence="4 8" id="KW-0812">Transmembrane</keyword>
<evidence type="ECO:0000313" key="9">
    <source>
        <dbReference type="EMBL" id="OEG71114.1"/>
    </source>
</evidence>
<gene>
    <name evidence="9" type="ORF">ATZ36_16285</name>
</gene>
<evidence type="ECO:0000256" key="8">
    <source>
        <dbReference type="SAM" id="Phobius"/>
    </source>
</evidence>
<evidence type="ECO:0000256" key="6">
    <source>
        <dbReference type="ARBA" id="ARBA00023065"/>
    </source>
</evidence>
<keyword evidence="3" id="KW-1003">Cell membrane</keyword>
<name>A0A1E5IL09_ENDTX</name>
<feature type="transmembrane region" description="Helical" evidence="8">
    <location>
        <begin position="298"/>
        <end position="317"/>
    </location>
</feature>
<keyword evidence="5 8" id="KW-1133">Transmembrane helix</keyword>
<sequence>MNYSPTKTLILFFLGLIIAGVLLLSLPAARSSGSFSFVTSLFTSVSAVCVTGLSVVNIGEYYSTFGQIVILILVQLGGIGYMFVSTFITLLFGKIALKDRRIMQDIFDISSFSGLKKLLSKAIFFALAIEFTGAIILTFIFLRSFSFLKSAYLGIFYSITAFCNAGFGFFCDSLVRFANDPALLYVISVLVLIGGLGFLVIVDIYDTYREKHLHLRTHTKVVLSVTAAITFFAFILFLFSDTLRGHGVFYSINNAFFQAVSARTAGFYSVSVNLFSEFTDVMLLFLMSAGASPGSTAGGIKVTTLALVFAFAISVLKGDDDFVLFKRRIPVDLVKKALAVFIIFFASIAFFSAILILLESCLKPLAVIFEVFSAFATVGLSLGITADLSVEGKVLIIVAMIAGRIGILTLLILVLNPVAKKKSIKYPEARILVG</sequence>